<dbReference type="AlphaFoldDB" id="A0A8C0W6S6"/>
<accession>A0A8C0W6S6</accession>
<organism evidence="1">
    <name type="scientific">Castor canadensis</name>
    <name type="common">American beaver</name>
    <dbReference type="NCBI Taxonomy" id="51338"/>
    <lineage>
        <taxon>Eukaryota</taxon>
        <taxon>Metazoa</taxon>
        <taxon>Chordata</taxon>
        <taxon>Craniata</taxon>
        <taxon>Vertebrata</taxon>
        <taxon>Euteleostomi</taxon>
        <taxon>Mammalia</taxon>
        <taxon>Eutheria</taxon>
        <taxon>Euarchontoglires</taxon>
        <taxon>Glires</taxon>
        <taxon>Rodentia</taxon>
        <taxon>Castorimorpha</taxon>
        <taxon>Castoridae</taxon>
        <taxon>Castor</taxon>
    </lineage>
</organism>
<proteinExistence type="predicted"/>
<dbReference type="Gene3D" id="2.60.40.790">
    <property type="match status" value="1"/>
</dbReference>
<dbReference type="SUPFAM" id="SSF49764">
    <property type="entry name" value="HSP20-like chaperones"/>
    <property type="match status" value="1"/>
</dbReference>
<dbReference type="InterPro" id="IPR008978">
    <property type="entry name" value="HSP20-like_chaperone"/>
</dbReference>
<reference evidence="1" key="1">
    <citation type="submission" date="2023-09" db="UniProtKB">
        <authorList>
            <consortium name="Ensembl"/>
        </authorList>
    </citation>
    <scope>IDENTIFICATION</scope>
</reference>
<sequence length="163" mass="18720">MEALVFLDFCVGHSNGVRVNFEKPELTSRCLGGRDDFKGLPEFDLFHCIDPTTDEWIKNMWGVYVFCKCHNVPSTIIYQKRRAKLNWLSKDFNNWKVWEDHSDEDMSDFDLFSEVMNNMGGDDNGDLPEVDRANGDSQDICINIGNNNISNWSSFTPDMTSST</sequence>
<protein>
    <submittedName>
        <fullName evidence="1">Uncharacterized protein</fullName>
    </submittedName>
</protein>
<name>A0A8C0W6S6_CASCN</name>
<evidence type="ECO:0000313" key="1">
    <source>
        <dbReference type="Ensembl" id="ENSCCNP00000005738.1"/>
    </source>
</evidence>
<dbReference type="Ensembl" id="ENSCCNT00000007551.1">
    <property type="protein sequence ID" value="ENSCCNP00000005738.1"/>
    <property type="gene ID" value="ENSCCNG00000006089.1"/>
</dbReference>